<dbReference type="AlphaFoldDB" id="A0A0A1FJN1"/>
<dbReference type="HOGENOM" id="CLU_2615906_0_0_4"/>
<organism evidence="1 2">
    <name type="scientific">Collimonas arenae</name>
    <dbReference type="NCBI Taxonomy" id="279058"/>
    <lineage>
        <taxon>Bacteria</taxon>
        <taxon>Pseudomonadati</taxon>
        <taxon>Pseudomonadota</taxon>
        <taxon>Betaproteobacteria</taxon>
        <taxon>Burkholderiales</taxon>
        <taxon>Oxalobacteraceae</taxon>
        <taxon>Collimonas</taxon>
    </lineage>
</organism>
<dbReference type="STRING" id="279058.LT85_4787"/>
<dbReference type="Proteomes" id="UP000030302">
    <property type="component" value="Chromosome"/>
</dbReference>
<evidence type="ECO:0000313" key="2">
    <source>
        <dbReference type="Proteomes" id="UP000030302"/>
    </source>
</evidence>
<protein>
    <submittedName>
        <fullName evidence="1">Uncharacterized protein</fullName>
    </submittedName>
</protein>
<accession>A0A0A1FJN1</accession>
<reference evidence="2" key="1">
    <citation type="journal article" date="2014" name="Soil Biol. Biochem.">
        <title>Structure and function of bacterial communities in ageing soils: Insights from the Mendocino ecological staircase.</title>
        <authorList>
            <person name="Uroz S."/>
            <person name="Tech J.J."/>
            <person name="Sawaya N.A."/>
            <person name="Frey-Klett P."/>
            <person name="Leveau J.H.J."/>
        </authorList>
    </citation>
    <scope>NUCLEOTIDE SEQUENCE [LARGE SCALE GENOMIC DNA]</scope>
    <source>
        <strain evidence="2">Cal35</strain>
    </source>
</reference>
<keyword evidence="2" id="KW-1185">Reference proteome</keyword>
<dbReference type="KEGG" id="care:LT85_4787"/>
<gene>
    <name evidence="1" type="ORF">LT85_4787</name>
</gene>
<evidence type="ECO:0000313" key="1">
    <source>
        <dbReference type="EMBL" id="AIY43945.1"/>
    </source>
</evidence>
<name>A0A0A1FJN1_9BURK</name>
<dbReference type="EMBL" id="CP009962">
    <property type="protein sequence ID" value="AIY43945.1"/>
    <property type="molecule type" value="Genomic_DNA"/>
</dbReference>
<proteinExistence type="predicted"/>
<sequence>MIARRGGLFLQQARQAGWAIALRGRCQAGPSQRRHPAAPAGLIRMLAGAAMEVLLTYGALRHSGYPVTGWLTAIKQPI</sequence>